<sequence length="187" mass="19892">MRFFTSLIVLVPLVFSVVALPASTQDVSAIISGIKDLTAQLTTVENVLQNLTQANVAKIASQVASGLNQSTILTNYVIAALNAHPRNFNDDEGQDILISEVALASSFTETQLGLLNAANLFHITGYYSRIASFVEPFGNEFNKAISGIQAKYSDNLATEGNVISAAVIGQLNILDDVYNSVGLGSPR</sequence>
<keyword evidence="3" id="KW-1185">Reference proteome</keyword>
<proteinExistence type="predicted"/>
<gene>
    <name evidence="2" type="ORF">K443DRAFT_504098</name>
</gene>
<organism evidence="2 3">
    <name type="scientific">Laccaria amethystina LaAM-08-1</name>
    <dbReference type="NCBI Taxonomy" id="1095629"/>
    <lineage>
        <taxon>Eukaryota</taxon>
        <taxon>Fungi</taxon>
        <taxon>Dikarya</taxon>
        <taxon>Basidiomycota</taxon>
        <taxon>Agaricomycotina</taxon>
        <taxon>Agaricomycetes</taxon>
        <taxon>Agaricomycetidae</taxon>
        <taxon>Agaricales</taxon>
        <taxon>Agaricineae</taxon>
        <taxon>Hydnangiaceae</taxon>
        <taxon>Laccaria</taxon>
    </lineage>
</organism>
<evidence type="ECO:0000313" key="2">
    <source>
        <dbReference type="EMBL" id="KIK03018.1"/>
    </source>
</evidence>
<evidence type="ECO:0000313" key="3">
    <source>
        <dbReference type="Proteomes" id="UP000054477"/>
    </source>
</evidence>
<dbReference type="Proteomes" id="UP000054477">
    <property type="component" value="Unassembled WGS sequence"/>
</dbReference>
<accession>A0A0C9Y4M2</accession>
<protein>
    <submittedName>
        <fullName evidence="2">Uncharacterized protein</fullName>
    </submittedName>
</protein>
<feature type="signal peptide" evidence="1">
    <location>
        <begin position="1"/>
        <end position="19"/>
    </location>
</feature>
<keyword evidence="1" id="KW-0732">Signal</keyword>
<dbReference type="OrthoDB" id="10591758at2759"/>
<dbReference type="HOGENOM" id="CLU_1475424_0_0_1"/>
<feature type="chain" id="PRO_5002217285" evidence="1">
    <location>
        <begin position="20"/>
        <end position="187"/>
    </location>
</feature>
<reference evidence="3" key="2">
    <citation type="submission" date="2015-01" db="EMBL/GenBank/DDBJ databases">
        <title>Evolutionary Origins and Diversification of the Mycorrhizal Mutualists.</title>
        <authorList>
            <consortium name="DOE Joint Genome Institute"/>
            <consortium name="Mycorrhizal Genomics Consortium"/>
            <person name="Kohler A."/>
            <person name="Kuo A."/>
            <person name="Nagy L.G."/>
            <person name="Floudas D."/>
            <person name="Copeland A."/>
            <person name="Barry K.W."/>
            <person name="Cichocki N."/>
            <person name="Veneault-Fourrey C."/>
            <person name="LaButti K."/>
            <person name="Lindquist E.A."/>
            <person name="Lipzen A."/>
            <person name="Lundell T."/>
            <person name="Morin E."/>
            <person name="Murat C."/>
            <person name="Riley R."/>
            <person name="Ohm R."/>
            <person name="Sun H."/>
            <person name="Tunlid A."/>
            <person name="Henrissat B."/>
            <person name="Grigoriev I.V."/>
            <person name="Hibbett D.S."/>
            <person name="Martin F."/>
        </authorList>
    </citation>
    <scope>NUCLEOTIDE SEQUENCE [LARGE SCALE GENOMIC DNA]</scope>
    <source>
        <strain evidence="3">LaAM-08-1</strain>
    </source>
</reference>
<evidence type="ECO:0000256" key="1">
    <source>
        <dbReference type="SAM" id="SignalP"/>
    </source>
</evidence>
<dbReference type="AlphaFoldDB" id="A0A0C9Y4M2"/>
<reference evidence="2 3" key="1">
    <citation type="submission" date="2014-04" db="EMBL/GenBank/DDBJ databases">
        <authorList>
            <consortium name="DOE Joint Genome Institute"/>
            <person name="Kuo A."/>
            <person name="Kohler A."/>
            <person name="Nagy L.G."/>
            <person name="Floudas D."/>
            <person name="Copeland A."/>
            <person name="Barry K.W."/>
            <person name="Cichocki N."/>
            <person name="Veneault-Fourrey C."/>
            <person name="LaButti K."/>
            <person name="Lindquist E.A."/>
            <person name="Lipzen A."/>
            <person name="Lundell T."/>
            <person name="Morin E."/>
            <person name="Murat C."/>
            <person name="Sun H."/>
            <person name="Tunlid A."/>
            <person name="Henrissat B."/>
            <person name="Grigoriev I.V."/>
            <person name="Hibbett D.S."/>
            <person name="Martin F."/>
            <person name="Nordberg H.P."/>
            <person name="Cantor M.N."/>
            <person name="Hua S.X."/>
        </authorList>
    </citation>
    <scope>NUCLEOTIDE SEQUENCE [LARGE SCALE GENOMIC DNA]</scope>
    <source>
        <strain evidence="2 3">LaAM-08-1</strain>
    </source>
</reference>
<name>A0A0C9Y4M2_9AGAR</name>
<dbReference type="EMBL" id="KN838585">
    <property type="protein sequence ID" value="KIK03018.1"/>
    <property type="molecule type" value="Genomic_DNA"/>
</dbReference>